<evidence type="ECO:0000313" key="6">
    <source>
        <dbReference type="EMBL" id="PLX63255.1"/>
    </source>
</evidence>
<reference evidence="6 7" key="1">
    <citation type="submission" date="2017-11" db="EMBL/GenBank/DDBJ databases">
        <title>Genome-resolved metagenomics identifies genetic mobility, metabolic interactions, and unexpected diversity in perchlorate-reducing communities.</title>
        <authorList>
            <person name="Barnum T.P."/>
            <person name="Figueroa I.A."/>
            <person name="Carlstrom C.I."/>
            <person name="Lucas L.N."/>
            <person name="Engelbrektson A.L."/>
            <person name="Coates J.D."/>
        </authorList>
    </citation>
    <scope>NUCLEOTIDE SEQUENCE [LARGE SCALE GENOMIC DNA]</scope>
    <source>
        <strain evidence="6">BM301</strain>
    </source>
</reference>
<accession>A0A2N6D0Q9</accession>
<sequence length="342" mass="38411">MSFPEPLQQFIGNRLDRELNWKSRCHPLYGYLPRYSSTPLFIKREDELNANAVGTKYRKYLSLIPALEHSGNERIILIGSAHSNNVVGLAQLLRSRGIDVSALIKAPGNKQLVGNHLLLTMLLPHDRMHYVSHPDWPRVEEIAEQLVARLKQQGISAMVIPEGGYSEAVLPGILTLAADLQRNGKELGVEFQDIWTDSCTGISAIGLLLGMRLLGITKPRVHITHIAGNPDEFQQRYVQFERWLEQLTQQPLPGARPQVRFIQPATAASYGSVNQTILRESWAIARETGLLMDPVYSVKHFYTVKREMERQAPDGPQLILYNGGTLGMCGFQSRLASREPMV</sequence>
<dbReference type="PIRSF" id="PIRSF006278">
    <property type="entry name" value="ACCD_DCysDesulf"/>
    <property type="match status" value="1"/>
</dbReference>
<feature type="active site" description="Nucleophile" evidence="4">
    <location>
        <position position="83"/>
    </location>
</feature>
<comment type="caution">
    <text evidence="6">The sequence shown here is derived from an EMBL/GenBank/DDBJ whole genome shotgun (WGS) entry which is preliminary data.</text>
</comment>
<dbReference type="EMBL" id="PKUN01000002">
    <property type="protein sequence ID" value="PLX63255.1"/>
    <property type="molecule type" value="Genomic_DNA"/>
</dbReference>
<comment type="cofactor">
    <cofactor evidence="1">
        <name>pyridoxal 5'-phosphate</name>
        <dbReference type="ChEBI" id="CHEBI:597326"/>
    </cofactor>
</comment>
<evidence type="ECO:0000313" key="7">
    <source>
        <dbReference type="Proteomes" id="UP000235015"/>
    </source>
</evidence>
<dbReference type="Gene3D" id="3.40.50.1100">
    <property type="match status" value="2"/>
</dbReference>
<evidence type="ECO:0000256" key="3">
    <source>
        <dbReference type="ARBA" id="ARBA00022898"/>
    </source>
</evidence>
<dbReference type="SUPFAM" id="SSF53686">
    <property type="entry name" value="Tryptophan synthase beta subunit-like PLP-dependent enzymes"/>
    <property type="match status" value="1"/>
</dbReference>
<evidence type="ECO:0008006" key="8">
    <source>
        <dbReference type="Google" id="ProtNLM"/>
    </source>
</evidence>
<organism evidence="6 7">
    <name type="scientific">Sedimenticola selenatireducens</name>
    <dbReference type="NCBI Taxonomy" id="191960"/>
    <lineage>
        <taxon>Bacteria</taxon>
        <taxon>Pseudomonadati</taxon>
        <taxon>Pseudomonadota</taxon>
        <taxon>Gammaproteobacteria</taxon>
        <taxon>Chromatiales</taxon>
        <taxon>Sedimenticolaceae</taxon>
        <taxon>Sedimenticola</taxon>
    </lineage>
</organism>
<dbReference type="STRING" id="1111735.GCA_000428045_01378"/>
<keyword evidence="3 5" id="KW-0663">Pyridoxal phosphate</keyword>
<dbReference type="InterPro" id="IPR036052">
    <property type="entry name" value="TrpB-like_PALP_sf"/>
</dbReference>
<dbReference type="Proteomes" id="UP000235015">
    <property type="component" value="Unassembled WGS sequence"/>
</dbReference>
<dbReference type="AlphaFoldDB" id="A0A2N6D0Q9"/>
<protein>
    <recommendedName>
        <fullName evidence="8">Pyridoxal-phosphate dependent enzyme</fullName>
    </recommendedName>
</protein>
<dbReference type="InterPro" id="IPR027278">
    <property type="entry name" value="ACCD_DCysDesulf"/>
</dbReference>
<evidence type="ECO:0000256" key="2">
    <source>
        <dbReference type="ARBA" id="ARBA00008639"/>
    </source>
</evidence>
<dbReference type="RefSeq" id="WP_273437857.1">
    <property type="nucleotide sequence ID" value="NZ_PKUN01000002.1"/>
</dbReference>
<evidence type="ECO:0000256" key="4">
    <source>
        <dbReference type="PIRSR" id="PIRSR006278-1"/>
    </source>
</evidence>
<evidence type="ECO:0000256" key="5">
    <source>
        <dbReference type="PIRSR" id="PIRSR006278-2"/>
    </source>
</evidence>
<comment type="similarity">
    <text evidence="2">Belongs to the ACC deaminase/D-cysteine desulfhydrase family.</text>
</comment>
<dbReference type="PANTHER" id="PTHR43780:SF2">
    <property type="entry name" value="1-AMINOCYCLOPROPANE-1-CARBOXYLATE DEAMINASE-RELATED"/>
    <property type="match status" value="1"/>
</dbReference>
<evidence type="ECO:0000256" key="1">
    <source>
        <dbReference type="ARBA" id="ARBA00001933"/>
    </source>
</evidence>
<dbReference type="GO" id="GO:0019148">
    <property type="term" value="F:D-cysteine desulfhydrase activity"/>
    <property type="evidence" value="ECO:0007669"/>
    <property type="project" value="TreeGrafter"/>
</dbReference>
<gene>
    <name evidence="6" type="ORF">C0630_03675</name>
</gene>
<name>A0A2N6D0Q9_9GAMM</name>
<feature type="modified residue" description="N6-(pyridoxal phosphate)lysine" evidence="5">
    <location>
        <position position="56"/>
    </location>
</feature>
<proteinExistence type="inferred from homology"/>
<dbReference type="PANTHER" id="PTHR43780">
    <property type="entry name" value="1-AMINOCYCLOPROPANE-1-CARBOXYLATE DEAMINASE-RELATED"/>
    <property type="match status" value="1"/>
</dbReference>